<dbReference type="InterPro" id="IPR005117">
    <property type="entry name" value="NiRdtase/SiRdtase_haem-b_fer"/>
</dbReference>
<comment type="similarity">
    <text evidence="3">Belongs to the nitrite and sulfite reductase 4Fe-4S domain family.</text>
</comment>
<proteinExistence type="inferred from homology"/>
<comment type="cofactor">
    <cofactor evidence="2">
        <name>[4Fe-4S] cluster</name>
        <dbReference type="ChEBI" id="CHEBI:49883"/>
    </cofactor>
</comment>
<dbReference type="SUPFAM" id="SSF55124">
    <property type="entry name" value="Nitrite/Sulfite reductase N-terminal domain-like"/>
    <property type="match status" value="2"/>
</dbReference>
<evidence type="ECO:0000256" key="6">
    <source>
        <dbReference type="ARBA" id="ARBA00022723"/>
    </source>
</evidence>
<dbReference type="GO" id="GO:0051539">
    <property type="term" value="F:4 iron, 4 sulfur cluster binding"/>
    <property type="evidence" value="ECO:0007669"/>
    <property type="project" value="UniProtKB-KW"/>
</dbReference>
<keyword evidence="9" id="KW-0411">Iron-sulfur</keyword>
<dbReference type="GO" id="GO:0000103">
    <property type="term" value="P:sulfate assimilation"/>
    <property type="evidence" value="ECO:0007669"/>
    <property type="project" value="TreeGrafter"/>
</dbReference>
<comment type="caution">
    <text evidence="12">The sequence shown here is derived from an EMBL/GenBank/DDBJ whole genome shotgun (WGS) entry which is preliminary data.</text>
</comment>
<dbReference type="Gene3D" id="3.30.413.10">
    <property type="entry name" value="Sulfite Reductase Hemoprotein, domain 1"/>
    <property type="match status" value="2"/>
</dbReference>
<keyword evidence="4" id="KW-0004">4Fe-4S</keyword>
<evidence type="ECO:0000256" key="7">
    <source>
        <dbReference type="ARBA" id="ARBA00023002"/>
    </source>
</evidence>
<dbReference type="PRINTS" id="PR00397">
    <property type="entry name" value="SIROHAEM"/>
</dbReference>
<evidence type="ECO:0000256" key="1">
    <source>
        <dbReference type="ARBA" id="ARBA00001929"/>
    </source>
</evidence>
<protein>
    <submittedName>
        <fullName evidence="12">Sulfite reductase subunit beta</fullName>
    </submittedName>
</protein>
<feature type="domain" description="Nitrite/Sulfite reductase ferredoxin-like" evidence="11">
    <location>
        <begin position="76"/>
        <end position="127"/>
    </location>
</feature>
<dbReference type="InterPro" id="IPR036136">
    <property type="entry name" value="Nit/Sulf_reduc_fer-like_dom_sf"/>
</dbReference>
<keyword evidence="5" id="KW-0349">Heme</keyword>
<dbReference type="GO" id="GO:0020037">
    <property type="term" value="F:heme binding"/>
    <property type="evidence" value="ECO:0007669"/>
    <property type="project" value="InterPro"/>
</dbReference>
<organism evidence="12 13">
    <name type="scientific">Aliidongia dinghuensis</name>
    <dbReference type="NCBI Taxonomy" id="1867774"/>
    <lineage>
        <taxon>Bacteria</taxon>
        <taxon>Pseudomonadati</taxon>
        <taxon>Pseudomonadota</taxon>
        <taxon>Alphaproteobacteria</taxon>
        <taxon>Rhodospirillales</taxon>
        <taxon>Dongiaceae</taxon>
        <taxon>Aliidongia</taxon>
    </lineage>
</organism>
<dbReference type="NCBIfam" id="NF010029">
    <property type="entry name" value="PRK13504.1"/>
    <property type="match status" value="1"/>
</dbReference>
<gene>
    <name evidence="12" type="primary">sir</name>
    <name evidence="12" type="ORF">GCM10011611_04250</name>
</gene>
<keyword evidence="7" id="KW-0560">Oxidoreductase</keyword>
<sequence length="578" mass="63181">MVAENAGESLASKVSKVEGFKAASRHLRGTIAEELAAPTAAFPESDHQLLKFHGIYQGYDRDSATELKQAGADKRTEFMARIKAPGGLMSAEQYLAVDALAQKYSQGRLRITTRQGLQFHGLAKQDLWATIHGVNRALLTTFGACGDIARNVTATAAPIEDAVHRRIRADAVMITNALFAKTKSYHEIWIGDEQIKPAPADEPEVDPLYGTTYLPRKFKIGITAPEDNSIEVLTNDLGIIALFDGDELQGYVFAVGGGLGMTHNKAHTYPRLGSYVAFIEPDDLLDAVKAVVKIHRDWGDRVDRKHARLKYVVDALGVPRIKAEMERHLGKPLEDPRPFPALKIKDHSGWHPQGDGQWYYGLPILSGRIEDKGKVHVATALRRVLSEVKSRPVFTPAQDVIFADVAETDKARLEAILVEEGVTLPGFETLLRRFALACPALPSCGLALTEAERVLDDILVDIEGVLKRHGLGDERIALRVTGCPNGCARPSVGDIGLVGRIPGHYAIYLGGDFDTTRLNARVFERVPMAEIGRTLEPIFALFAAERTAGEGFGDFCQRWGLDRLAETVEGAQTADAAE</sequence>
<keyword evidence="13" id="KW-1185">Reference proteome</keyword>
<evidence type="ECO:0000256" key="5">
    <source>
        <dbReference type="ARBA" id="ARBA00022617"/>
    </source>
</evidence>
<keyword evidence="6" id="KW-0479">Metal-binding</keyword>
<dbReference type="PANTHER" id="PTHR11493:SF47">
    <property type="entry name" value="SULFITE REDUCTASE [NADPH] SUBUNIT BETA"/>
    <property type="match status" value="1"/>
</dbReference>
<dbReference type="Proteomes" id="UP000646365">
    <property type="component" value="Unassembled WGS sequence"/>
</dbReference>
<accession>A0A8J2YPL5</accession>
<dbReference type="EMBL" id="BMJQ01000001">
    <property type="protein sequence ID" value="GGF01899.1"/>
    <property type="molecule type" value="Genomic_DNA"/>
</dbReference>
<reference evidence="12" key="2">
    <citation type="submission" date="2020-09" db="EMBL/GenBank/DDBJ databases">
        <authorList>
            <person name="Sun Q."/>
            <person name="Zhou Y."/>
        </authorList>
    </citation>
    <scope>NUCLEOTIDE SEQUENCE</scope>
    <source>
        <strain evidence="12">CGMCC 1.15725</strain>
    </source>
</reference>
<dbReference type="InterPro" id="IPR045169">
    <property type="entry name" value="NO2/SO3_Rdtase_4Fe4S_prot"/>
</dbReference>
<name>A0A8J2YPL5_9PROT</name>
<evidence type="ECO:0000256" key="9">
    <source>
        <dbReference type="ARBA" id="ARBA00023014"/>
    </source>
</evidence>
<keyword evidence="8" id="KW-0408">Iron</keyword>
<evidence type="ECO:0000256" key="4">
    <source>
        <dbReference type="ARBA" id="ARBA00022485"/>
    </source>
</evidence>
<dbReference type="InterPro" id="IPR006066">
    <property type="entry name" value="NO2/SO3_Rdtase_FeS/sirohaem_BS"/>
</dbReference>
<evidence type="ECO:0000259" key="10">
    <source>
        <dbReference type="Pfam" id="PF01077"/>
    </source>
</evidence>
<evidence type="ECO:0000313" key="13">
    <source>
        <dbReference type="Proteomes" id="UP000646365"/>
    </source>
</evidence>
<evidence type="ECO:0000256" key="3">
    <source>
        <dbReference type="ARBA" id="ARBA00010429"/>
    </source>
</evidence>
<dbReference type="InterPro" id="IPR006067">
    <property type="entry name" value="NO2/SO3_Rdtase_4Fe4S_dom"/>
</dbReference>
<dbReference type="GO" id="GO:0046872">
    <property type="term" value="F:metal ion binding"/>
    <property type="evidence" value="ECO:0007669"/>
    <property type="project" value="UniProtKB-KW"/>
</dbReference>
<dbReference type="Gene3D" id="3.90.480.10">
    <property type="entry name" value="Sulfite Reductase Hemoprotein,Domain 2"/>
    <property type="match status" value="1"/>
</dbReference>
<evidence type="ECO:0000259" key="11">
    <source>
        <dbReference type="Pfam" id="PF03460"/>
    </source>
</evidence>
<reference evidence="12" key="1">
    <citation type="journal article" date="2014" name="Int. J. Syst. Evol. Microbiol.">
        <title>Complete genome sequence of Corynebacterium casei LMG S-19264T (=DSM 44701T), isolated from a smear-ripened cheese.</title>
        <authorList>
            <consortium name="US DOE Joint Genome Institute (JGI-PGF)"/>
            <person name="Walter F."/>
            <person name="Albersmeier A."/>
            <person name="Kalinowski J."/>
            <person name="Ruckert C."/>
        </authorList>
    </citation>
    <scope>NUCLEOTIDE SEQUENCE</scope>
    <source>
        <strain evidence="12">CGMCC 1.15725</strain>
    </source>
</reference>
<dbReference type="PANTHER" id="PTHR11493">
    <property type="entry name" value="SULFITE REDUCTASE [NADPH] SUBUNIT BETA-RELATED"/>
    <property type="match status" value="1"/>
</dbReference>
<dbReference type="GO" id="GO:0050311">
    <property type="term" value="F:sulfite reductase (ferredoxin) activity"/>
    <property type="evidence" value="ECO:0007669"/>
    <property type="project" value="TreeGrafter"/>
</dbReference>
<dbReference type="AlphaFoldDB" id="A0A8J2YPL5"/>
<evidence type="ECO:0000313" key="12">
    <source>
        <dbReference type="EMBL" id="GGF01899.1"/>
    </source>
</evidence>
<dbReference type="PROSITE" id="PS00365">
    <property type="entry name" value="NIR_SIR"/>
    <property type="match status" value="1"/>
</dbReference>
<evidence type="ECO:0000256" key="2">
    <source>
        <dbReference type="ARBA" id="ARBA00001966"/>
    </source>
</evidence>
<dbReference type="Pfam" id="PF01077">
    <property type="entry name" value="NIR_SIR"/>
    <property type="match status" value="2"/>
</dbReference>
<dbReference type="GO" id="GO:0016002">
    <property type="term" value="F:sulfite reductase activity"/>
    <property type="evidence" value="ECO:0007669"/>
    <property type="project" value="TreeGrafter"/>
</dbReference>
<dbReference type="GO" id="GO:0009337">
    <property type="term" value="C:sulfite reductase complex (NADPH)"/>
    <property type="evidence" value="ECO:0007669"/>
    <property type="project" value="TreeGrafter"/>
</dbReference>
<evidence type="ECO:0000256" key="8">
    <source>
        <dbReference type="ARBA" id="ARBA00023004"/>
    </source>
</evidence>
<feature type="domain" description="Nitrite/sulphite reductase 4Fe-4S" evidence="10">
    <location>
        <begin position="436"/>
        <end position="569"/>
    </location>
</feature>
<feature type="domain" description="Nitrite/sulphite reductase 4Fe-4S" evidence="10">
    <location>
        <begin position="183"/>
        <end position="332"/>
    </location>
</feature>
<dbReference type="InterPro" id="IPR045854">
    <property type="entry name" value="NO2/SO3_Rdtase_4Fe4S_sf"/>
</dbReference>
<dbReference type="Pfam" id="PF03460">
    <property type="entry name" value="NIR_SIR_ferr"/>
    <property type="match status" value="1"/>
</dbReference>
<comment type="cofactor">
    <cofactor evidence="1">
        <name>siroheme</name>
        <dbReference type="ChEBI" id="CHEBI:60052"/>
    </cofactor>
</comment>
<dbReference type="SUPFAM" id="SSF56014">
    <property type="entry name" value="Nitrite and sulphite reductase 4Fe-4S domain-like"/>
    <property type="match status" value="2"/>
</dbReference>